<evidence type="ECO:0000256" key="2">
    <source>
        <dbReference type="ARBA" id="ARBA00011955"/>
    </source>
</evidence>
<comment type="cofactor">
    <cofactor evidence="19">
        <name>Mg(2+)</name>
        <dbReference type="ChEBI" id="CHEBI:18420"/>
    </cofactor>
    <cofactor evidence="19">
        <name>Mn(2+)</name>
        <dbReference type="ChEBI" id="CHEBI:29035"/>
    </cofactor>
    <text evidence="19">Magnesium. Can also use manganese.</text>
</comment>
<name>Q21JR6_SACD2</name>
<dbReference type="PANTHER" id="PTHR30040:SF2">
    <property type="entry name" value="FAD:PROTEIN FMN TRANSFERASE"/>
    <property type="match status" value="1"/>
</dbReference>
<feature type="binding site" evidence="19">
    <location>
        <position position="299"/>
    </location>
    <ligand>
        <name>Mg(2+)</name>
        <dbReference type="ChEBI" id="CHEBI:18420"/>
    </ligand>
</feature>
<evidence type="ECO:0000256" key="13">
    <source>
        <dbReference type="ARBA" id="ARBA00023139"/>
    </source>
</evidence>
<keyword evidence="5" id="KW-0997">Cell inner membrane</keyword>
<evidence type="ECO:0000256" key="17">
    <source>
        <dbReference type="ARBA" id="ARBA00060485"/>
    </source>
</evidence>
<reference evidence="20 21" key="1">
    <citation type="journal article" date="2008" name="PLoS Genet.">
        <title>Complete genome sequence of the complex carbohydrate-degrading marine bacterium, Saccharophagus degradans strain 2-40 T.</title>
        <authorList>
            <person name="Weiner R.M."/>
            <person name="Taylor L.E.II."/>
            <person name="Henrissat B."/>
            <person name="Hauser L."/>
            <person name="Land M."/>
            <person name="Coutinho P.M."/>
            <person name="Rancurel C."/>
            <person name="Saunders E.H."/>
            <person name="Longmire A.G."/>
            <person name="Zhang H."/>
            <person name="Bayer E.A."/>
            <person name="Gilbert H.J."/>
            <person name="Larimer F."/>
            <person name="Zhulin I.B."/>
            <person name="Ekborg N.A."/>
            <person name="Lamed R."/>
            <person name="Richardson P.M."/>
            <person name="Borovok I."/>
            <person name="Hutcheson S."/>
        </authorList>
    </citation>
    <scope>NUCLEOTIDE SEQUENCE [LARGE SCALE GENOMIC DNA]</scope>
    <source>
        <strain evidence="21">2-40 / ATCC 43961 / DSM 17024</strain>
    </source>
</reference>
<keyword evidence="10 18" id="KW-0274">FAD</keyword>
<keyword evidence="7 18" id="KW-0808">Transferase</keyword>
<sequence length="349" mass="38086">MISNPIPKARPVFRASLFFFLIFLFVGCGQSSSPVYRLEGKTMGTQYHIKMVVPAKTPPSQSELQYAVDEELRRINDVLSTYIASSELSRLNQSQSLDWQPVSENLYFMLELSKEINAQSMGAFDVTVGPLVNLWGFGPDKPLGSNPSDEAIANALTKIGSDKYSLDSTKRAIKKANALYIDLSAIAKGYGSDLIADLLRKKGIENFMVEIGGEIRVAGVNEHGEHWKIGVEKPSMLQSGAIQAIAITDVGLATSGDYRNYYEVDGKRFSHTINPSTGKPITHTLASVTVVAASCAQADALATALNVLGPVEGYALAEKLSLAAYFIIRDGEQFTIKYTPQFQPYLVDL</sequence>
<dbReference type="FunFam" id="3.10.520.10:FF:000001">
    <property type="entry name" value="FAD:protein FMN transferase"/>
    <property type="match status" value="1"/>
</dbReference>
<comment type="subcellular location">
    <subcellularLocation>
        <location evidence="17">Cell inner membrane</location>
        <topology evidence="17">Lipid-anchor</topology>
        <orientation evidence="17">Periplasmic side</orientation>
    </subcellularLocation>
</comment>
<evidence type="ECO:0000256" key="7">
    <source>
        <dbReference type="ARBA" id="ARBA00022679"/>
    </source>
</evidence>
<keyword evidence="21" id="KW-1185">Reference proteome</keyword>
<organism evidence="20 21">
    <name type="scientific">Saccharophagus degradans (strain 2-40 / ATCC 43961 / DSM 17024)</name>
    <dbReference type="NCBI Taxonomy" id="203122"/>
    <lineage>
        <taxon>Bacteria</taxon>
        <taxon>Pseudomonadati</taxon>
        <taxon>Pseudomonadota</taxon>
        <taxon>Gammaproteobacteria</taxon>
        <taxon>Cellvibrionales</taxon>
        <taxon>Cellvibrionaceae</taxon>
        <taxon>Saccharophagus</taxon>
    </lineage>
</organism>
<dbReference type="Pfam" id="PF02424">
    <property type="entry name" value="ApbE"/>
    <property type="match status" value="1"/>
</dbReference>
<keyword evidence="12" id="KW-0472">Membrane</keyword>
<dbReference type="InterPro" id="IPR003374">
    <property type="entry name" value="ApbE-like_sf"/>
</dbReference>
<evidence type="ECO:0000256" key="6">
    <source>
        <dbReference type="ARBA" id="ARBA00022630"/>
    </source>
</evidence>
<evidence type="ECO:0000256" key="16">
    <source>
        <dbReference type="ARBA" id="ARBA00048540"/>
    </source>
</evidence>
<keyword evidence="11 18" id="KW-0460">Magnesium</keyword>
<dbReference type="Proteomes" id="UP000001947">
    <property type="component" value="Chromosome"/>
</dbReference>
<keyword evidence="14 20" id="KW-0449">Lipoprotein</keyword>
<evidence type="ECO:0000256" key="19">
    <source>
        <dbReference type="PIRSR" id="PIRSR006268-2"/>
    </source>
</evidence>
<dbReference type="PIRSF" id="PIRSF006268">
    <property type="entry name" value="ApbE"/>
    <property type="match status" value="1"/>
</dbReference>
<dbReference type="EC" id="2.7.1.180" evidence="2 18"/>
<dbReference type="GO" id="GO:0016740">
    <property type="term" value="F:transferase activity"/>
    <property type="evidence" value="ECO:0007669"/>
    <property type="project" value="UniProtKB-UniRule"/>
</dbReference>
<proteinExistence type="inferred from homology"/>
<gene>
    <name evidence="20" type="ordered locus">Sde_1803</name>
</gene>
<comment type="catalytic activity">
    <reaction evidence="16 18">
        <text>L-threonyl-[protein] + FAD = FMN-L-threonyl-[protein] + AMP + H(+)</text>
        <dbReference type="Rhea" id="RHEA:36847"/>
        <dbReference type="Rhea" id="RHEA-COMP:11060"/>
        <dbReference type="Rhea" id="RHEA-COMP:11061"/>
        <dbReference type="ChEBI" id="CHEBI:15378"/>
        <dbReference type="ChEBI" id="CHEBI:30013"/>
        <dbReference type="ChEBI" id="CHEBI:57692"/>
        <dbReference type="ChEBI" id="CHEBI:74257"/>
        <dbReference type="ChEBI" id="CHEBI:456215"/>
        <dbReference type="EC" id="2.7.1.180"/>
    </reaction>
</comment>
<dbReference type="SUPFAM" id="SSF143631">
    <property type="entry name" value="ApbE-like"/>
    <property type="match status" value="1"/>
</dbReference>
<dbReference type="InterPro" id="IPR024932">
    <property type="entry name" value="ApbE"/>
</dbReference>
<evidence type="ECO:0000256" key="12">
    <source>
        <dbReference type="ARBA" id="ARBA00023136"/>
    </source>
</evidence>
<dbReference type="AlphaFoldDB" id="Q21JR6"/>
<keyword evidence="13" id="KW-0564">Palmitate</keyword>
<dbReference type="Gene3D" id="3.10.520.10">
    <property type="entry name" value="ApbE-like domains"/>
    <property type="match status" value="1"/>
</dbReference>
<dbReference type="EMBL" id="CP000282">
    <property type="protein sequence ID" value="ABD81063.1"/>
    <property type="molecule type" value="Genomic_DNA"/>
</dbReference>
<keyword evidence="8 18" id="KW-0479">Metal-binding</keyword>
<evidence type="ECO:0000256" key="14">
    <source>
        <dbReference type="ARBA" id="ARBA00023288"/>
    </source>
</evidence>
<feature type="binding site" evidence="19">
    <location>
        <position position="185"/>
    </location>
    <ligand>
        <name>Mg(2+)</name>
        <dbReference type="ChEBI" id="CHEBI:18420"/>
    </ligand>
</feature>
<dbReference type="eggNOG" id="COG1477">
    <property type="taxonomic scope" value="Bacteria"/>
</dbReference>
<dbReference type="GO" id="GO:0046872">
    <property type="term" value="F:metal ion binding"/>
    <property type="evidence" value="ECO:0007669"/>
    <property type="project" value="UniProtKB-UniRule"/>
</dbReference>
<evidence type="ECO:0000256" key="4">
    <source>
        <dbReference type="ARBA" id="ARBA00022475"/>
    </source>
</evidence>
<comment type="similarity">
    <text evidence="1 18">Belongs to the ApbE family.</text>
</comment>
<evidence type="ECO:0000256" key="5">
    <source>
        <dbReference type="ARBA" id="ARBA00022519"/>
    </source>
</evidence>
<evidence type="ECO:0000256" key="9">
    <source>
        <dbReference type="ARBA" id="ARBA00022729"/>
    </source>
</evidence>
<evidence type="ECO:0000256" key="10">
    <source>
        <dbReference type="ARBA" id="ARBA00022827"/>
    </source>
</evidence>
<keyword evidence="4" id="KW-1003">Cell membrane</keyword>
<protein>
    <recommendedName>
        <fullName evidence="3 18">FAD:protein FMN transferase</fullName>
        <ecNumber evidence="2 18">2.7.1.180</ecNumber>
    </recommendedName>
    <alternativeName>
        <fullName evidence="15 18">Flavin transferase</fullName>
    </alternativeName>
</protein>
<dbReference type="PANTHER" id="PTHR30040">
    <property type="entry name" value="THIAMINE BIOSYNTHESIS LIPOPROTEIN APBE"/>
    <property type="match status" value="1"/>
</dbReference>
<evidence type="ECO:0000256" key="1">
    <source>
        <dbReference type="ARBA" id="ARBA00008282"/>
    </source>
</evidence>
<evidence type="ECO:0000256" key="18">
    <source>
        <dbReference type="PIRNR" id="PIRNR006268"/>
    </source>
</evidence>
<evidence type="ECO:0000313" key="21">
    <source>
        <dbReference type="Proteomes" id="UP000001947"/>
    </source>
</evidence>
<evidence type="ECO:0000256" key="11">
    <source>
        <dbReference type="ARBA" id="ARBA00022842"/>
    </source>
</evidence>
<keyword evidence="6 18" id="KW-0285">Flavoprotein</keyword>
<dbReference type="HOGENOM" id="CLU_044403_0_0_6"/>
<dbReference type="STRING" id="203122.Sde_1803"/>
<dbReference type="KEGG" id="sde:Sde_1803"/>
<evidence type="ECO:0000256" key="8">
    <source>
        <dbReference type="ARBA" id="ARBA00022723"/>
    </source>
</evidence>
<dbReference type="GO" id="GO:0005886">
    <property type="term" value="C:plasma membrane"/>
    <property type="evidence" value="ECO:0007669"/>
    <property type="project" value="UniProtKB-SubCell"/>
</dbReference>
<feature type="binding site" evidence="19">
    <location>
        <position position="303"/>
    </location>
    <ligand>
        <name>Mg(2+)</name>
        <dbReference type="ChEBI" id="CHEBI:18420"/>
    </ligand>
</feature>
<evidence type="ECO:0000313" key="20">
    <source>
        <dbReference type="EMBL" id="ABD81063.1"/>
    </source>
</evidence>
<evidence type="ECO:0000256" key="3">
    <source>
        <dbReference type="ARBA" id="ARBA00016337"/>
    </source>
</evidence>
<accession>Q21JR6</accession>
<keyword evidence="9" id="KW-0732">Signal</keyword>
<evidence type="ECO:0000256" key="15">
    <source>
        <dbReference type="ARBA" id="ARBA00031306"/>
    </source>
</evidence>